<dbReference type="STRING" id="126957.T1JE05"/>
<dbReference type="GO" id="GO:0035556">
    <property type="term" value="P:intracellular signal transduction"/>
    <property type="evidence" value="ECO:0007669"/>
    <property type="project" value="InterPro"/>
</dbReference>
<organism evidence="3 4">
    <name type="scientific">Strigamia maritima</name>
    <name type="common">European centipede</name>
    <name type="synonym">Geophilus maritimus</name>
    <dbReference type="NCBI Taxonomy" id="126957"/>
    <lineage>
        <taxon>Eukaryota</taxon>
        <taxon>Metazoa</taxon>
        <taxon>Ecdysozoa</taxon>
        <taxon>Arthropoda</taxon>
        <taxon>Myriapoda</taxon>
        <taxon>Chilopoda</taxon>
        <taxon>Pleurostigmophora</taxon>
        <taxon>Geophilomorpha</taxon>
        <taxon>Linotaeniidae</taxon>
        <taxon>Strigamia</taxon>
    </lineage>
</organism>
<dbReference type="Pfam" id="PF00169">
    <property type="entry name" value="PH"/>
    <property type="match status" value="1"/>
</dbReference>
<dbReference type="eggNOG" id="KOG4424">
    <property type="taxonomic scope" value="Eukaryota"/>
</dbReference>
<dbReference type="SUPFAM" id="SSF48065">
    <property type="entry name" value="DBL homology domain (DH-domain)"/>
    <property type="match status" value="1"/>
</dbReference>
<dbReference type="InterPro" id="IPR000219">
    <property type="entry name" value="DH_dom"/>
</dbReference>
<dbReference type="SUPFAM" id="SSF50729">
    <property type="entry name" value="PH domain-like"/>
    <property type="match status" value="1"/>
</dbReference>
<dbReference type="GO" id="GO:0005737">
    <property type="term" value="C:cytoplasm"/>
    <property type="evidence" value="ECO:0007669"/>
    <property type="project" value="TreeGrafter"/>
</dbReference>
<evidence type="ECO:0008006" key="5">
    <source>
        <dbReference type="Google" id="ProtNLM"/>
    </source>
</evidence>
<dbReference type="HOGENOM" id="CLU_687773_0_0_1"/>
<dbReference type="CDD" id="cd00160">
    <property type="entry name" value="RhoGEF"/>
    <property type="match status" value="1"/>
</dbReference>
<keyword evidence="4" id="KW-1185">Reference proteome</keyword>
<dbReference type="EMBL" id="JH432114">
    <property type="status" value="NOT_ANNOTATED_CDS"/>
    <property type="molecule type" value="Genomic_DNA"/>
</dbReference>
<evidence type="ECO:0000313" key="3">
    <source>
        <dbReference type="EnsemblMetazoa" id="SMAR012041-PA"/>
    </source>
</evidence>
<dbReference type="PROSITE" id="PS50003">
    <property type="entry name" value="PH_DOMAIN"/>
    <property type="match status" value="1"/>
</dbReference>
<dbReference type="OMA" id="HINDHIR"/>
<dbReference type="SMART" id="SM00233">
    <property type="entry name" value="PH"/>
    <property type="match status" value="1"/>
</dbReference>
<evidence type="ECO:0000259" key="2">
    <source>
        <dbReference type="PROSITE" id="PS50010"/>
    </source>
</evidence>
<sequence length="375" mass="43828">MDVEDFTPKTRIKRAKFKHKILEEILNSEENYVRNLKLLTQYFVDPISQNSILNPKEIKTIFGEVRAILRTNEEFLRQLKAETDISSAFLKLLPYFKLYSSYSISYEAANIFIQNLLKTRPKFAEFINCQQTRPEVQTSLSSLLIQPIQRIPRYKLLLQELLKITDQNDNIKTALAQIETITKEINNQLRVGDIMRRMLAIQKMLVNDQPKIIVPGRHLIKEGSLQKISSSKRFLTRQFFLFNDMLMYCKQQKIAKNGRLWICRCVLPVRHCRVSPVGGDGNRQRFYFKVTCFDVELNLFSENYCNAKLWMDAISKTAMQFVENRKTLRKMSTIYDKIDDAPRNRRLLGLMSLSPNAPSQLQHSLACPLVKFCKV</sequence>
<feature type="domain" description="DH" evidence="2">
    <location>
        <begin position="17"/>
        <end position="188"/>
    </location>
</feature>
<feature type="domain" description="PH" evidence="1">
    <location>
        <begin position="218"/>
        <end position="319"/>
    </location>
</feature>
<reference evidence="3" key="2">
    <citation type="submission" date="2015-02" db="UniProtKB">
        <authorList>
            <consortium name="EnsemblMetazoa"/>
        </authorList>
    </citation>
    <scope>IDENTIFICATION</scope>
</reference>
<dbReference type="InterPro" id="IPR011993">
    <property type="entry name" value="PH-like_dom_sf"/>
</dbReference>
<dbReference type="PROSITE" id="PS00741">
    <property type="entry name" value="DH_1"/>
    <property type="match status" value="1"/>
</dbReference>
<dbReference type="Proteomes" id="UP000014500">
    <property type="component" value="Unassembled WGS sequence"/>
</dbReference>
<proteinExistence type="predicted"/>
<dbReference type="PANTHER" id="PTHR12673">
    <property type="entry name" value="FACIOGENITAL DYSPLASIA PROTEIN"/>
    <property type="match status" value="1"/>
</dbReference>
<evidence type="ECO:0000259" key="1">
    <source>
        <dbReference type="PROSITE" id="PS50003"/>
    </source>
</evidence>
<dbReference type="InterPro" id="IPR001849">
    <property type="entry name" value="PH_domain"/>
</dbReference>
<dbReference type="SMART" id="SM00325">
    <property type="entry name" value="RhoGEF"/>
    <property type="match status" value="1"/>
</dbReference>
<dbReference type="InterPro" id="IPR001331">
    <property type="entry name" value="GDS_CDC24_CS"/>
</dbReference>
<dbReference type="Pfam" id="PF00621">
    <property type="entry name" value="RhoGEF"/>
    <property type="match status" value="1"/>
</dbReference>
<reference evidence="4" key="1">
    <citation type="submission" date="2011-05" db="EMBL/GenBank/DDBJ databases">
        <authorList>
            <person name="Richards S.R."/>
            <person name="Qu J."/>
            <person name="Jiang H."/>
            <person name="Jhangiani S.N."/>
            <person name="Agravi P."/>
            <person name="Goodspeed R."/>
            <person name="Gross S."/>
            <person name="Mandapat C."/>
            <person name="Jackson L."/>
            <person name="Mathew T."/>
            <person name="Pu L."/>
            <person name="Thornton R."/>
            <person name="Saada N."/>
            <person name="Wilczek-Boney K.B."/>
            <person name="Lee S."/>
            <person name="Kovar C."/>
            <person name="Wu Y."/>
            <person name="Scherer S.E."/>
            <person name="Worley K.C."/>
            <person name="Muzny D.M."/>
            <person name="Gibbs R."/>
        </authorList>
    </citation>
    <scope>NUCLEOTIDE SEQUENCE</scope>
    <source>
        <strain evidence="4">Brora</strain>
    </source>
</reference>
<dbReference type="AlphaFoldDB" id="T1JE05"/>
<dbReference type="Gene3D" id="1.20.900.10">
    <property type="entry name" value="Dbl homology (DH) domain"/>
    <property type="match status" value="1"/>
</dbReference>
<dbReference type="InterPro" id="IPR051092">
    <property type="entry name" value="FYVE_RhoGEF_PH"/>
</dbReference>
<protein>
    <recommendedName>
        <fullName evidence="5">DH domain-containing protein</fullName>
    </recommendedName>
</protein>
<dbReference type="PROSITE" id="PS50010">
    <property type="entry name" value="DH_2"/>
    <property type="match status" value="1"/>
</dbReference>
<name>T1JE05_STRMM</name>
<dbReference type="GO" id="GO:0005085">
    <property type="term" value="F:guanyl-nucleotide exchange factor activity"/>
    <property type="evidence" value="ECO:0007669"/>
    <property type="project" value="InterPro"/>
</dbReference>
<dbReference type="PhylomeDB" id="T1JE05"/>
<dbReference type="PANTHER" id="PTHR12673:SF159">
    <property type="entry name" value="LD03170P"/>
    <property type="match status" value="1"/>
</dbReference>
<dbReference type="EnsemblMetazoa" id="SMAR012041-RA">
    <property type="protein sequence ID" value="SMAR012041-PA"/>
    <property type="gene ID" value="SMAR012041"/>
</dbReference>
<dbReference type="InterPro" id="IPR035899">
    <property type="entry name" value="DBL_dom_sf"/>
</dbReference>
<evidence type="ECO:0000313" key="4">
    <source>
        <dbReference type="Proteomes" id="UP000014500"/>
    </source>
</evidence>
<accession>T1JE05</accession>
<dbReference type="Gene3D" id="2.30.29.30">
    <property type="entry name" value="Pleckstrin-homology domain (PH domain)/Phosphotyrosine-binding domain (PTB)"/>
    <property type="match status" value="1"/>
</dbReference>